<dbReference type="Proteomes" id="UP000061569">
    <property type="component" value="Chromosome"/>
</dbReference>
<dbReference type="KEGG" id="lez:GLE_1536"/>
<organism evidence="1 2">
    <name type="scientific">Lysobacter enzymogenes</name>
    <dbReference type="NCBI Taxonomy" id="69"/>
    <lineage>
        <taxon>Bacteria</taxon>
        <taxon>Pseudomonadati</taxon>
        <taxon>Pseudomonadota</taxon>
        <taxon>Gammaproteobacteria</taxon>
        <taxon>Lysobacterales</taxon>
        <taxon>Lysobacteraceae</taxon>
        <taxon>Lysobacter</taxon>
    </lineage>
</organism>
<dbReference type="EMBL" id="CP013140">
    <property type="protein sequence ID" value="ALN56893.1"/>
    <property type="molecule type" value="Genomic_DNA"/>
</dbReference>
<reference evidence="1 2" key="1">
    <citation type="submission" date="2015-11" db="EMBL/GenBank/DDBJ databases">
        <title>Genome sequences of Lysobacter enzymogenes strain C3 and Lysobacter antibioticus ATCC 29479.</title>
        <authorList>
            <person name="Kobayashi D.Y."/>
        </authorList>
    </citation>
    <scope>NUCLEOTIDE SEQUENCE [LARGE SCALE GENOMIC DNA]</scope>
    <source>
        <strain evidence="1 2">C3</strain>
    </source>
</reference>
<evidence type="ECO:0000313" key="2">
    <source>
        <dbReference type="Proteomes" id="UP000061569"/>
    </source>
</evidence>
<protein>
    <submittedName>
        <fullName evidence="1">Uncharacterized protein</fullName>
    </submittedName>
</protein>
<evidence type="ECO:0000313" key="1">
    <source>
        <dbReference type="EMBL" id="ALN56893.1"/>
    </source>
</evidence>
<name>A0A0S2DEZ7_LYSEN</name>
<dbReference type="PATRIC" id="fig|69.6.peg.1518"/>
<gene>
    <name evidence="1" type="ORF">GLE_1536</name>
</gene>
<proteinExistence type="predicted"/>
<dbReference type="STRING" id="69.GLE_1536"/>
<dbReference type="OrthoDB" id="7067857at2"/>
<dbReference type="AlphaFoldDB" id="A0A0S2DEZ7"/>
<sequence length="183" mass="20525">MPEPMPPPRSLYFHEDDDSQIELLPLAAWAHCKRTLADLHDFAEAHFDGAGYTELMVRPDAPHRLAELRLQPGAVAAVAAAQFPAYDEVWTGYSSSRTRCRGVRAWGEDGFALFADGDESSVEGLWLLADRWWPRHAPRIAALLRSLPRAGELLLVDWPWGHLFALSDAPALERWLAERTAES</sequence>
<accession>A0A0S2DEZ7</accession>